<dbReference type="EMBL" id="LLXI01002325">
    <property type="protein sequence ID" value="PKY56852.1"/>
    <property type="molecule type" value="Genomic_DNA"/>
</dbReference>
<organism evidence="1 2">
    <name type="scientific">Rhizophagus irregularis</name>
    <dbReference type="NCBI Taxonomy" id="588596"/>
    <lineage>
        <taxon>Eukaryota</taxon>
        <taxon>Fungi</taxon>
        <taxon>Fungi incertae sedis</taxon>
        <taxon>Mucoromycota</taxon>
        <taxon>Glomeromycotina</taxon>
        <taxon>Glomeromycetes</taxon>
        <taxon>Glomerales</taxon>
        <taxon>Glomeraceae</taxon>
        <taxon>Rhizophagus</taxon>
    </lineage>
</organism>
<accession>A0A2I1HD95</accession>
<evidence type="ECO:0000313" key="1">
    <source>
        <dbReference type="EMBL" id="PKY56852.1"/>
    </source>
</evidence>
<dbReference type="AlphaFoldDB" id="A0A2I1HD95"/>
<evidence type="ECO:0000313" key="2">
    <source>
        <dbReference type="Proteomes" id="UP000234323"/>
    </source>
</evidence>
<keyword evidence="2" id="KW-1185">Reference proteome</keyword>
<gene>
    <name evidence="1" type="ORF">RhiirA4_477443</name>
</gene>
<protein>
    <submittedName>
        <fullName evidence="1">Uncharacterized protein</fullName>
    </submittedName>
</protein>
<name>A0A2I1HD95_9GLOM</name>
<dbReference type="Proteomes" id="UP000234323">
    <property type="component" value="Unassembled WGS sequence"/>
</dbReference>
<sequence length="145" mass="16756">MAISTGAPPGGKQTKWWYIIGIQNPPKKSKTNSQRVNHPDHIATVRPHHLDHMATTRPHHSDHMVSDRKVKVGFLNLFEGLGYWKHRNGVKLEFRTGIYWANLYEPGSRVRKVTRERDTGRILTNLTIPFTLQIEFQGTPLKKIR</sequence>
<comment type="caution">
    <text evidence="1">The sequence shown here is derived from an EMBL/GenBank/DDBJ whole genome shotgun (WGS) entry which is preliminary data.</text>
</comment>
<reference evidence="1 2" key="1">
    <citation type="submission" date="2015-10" db="EMBL/GenBank/DDBJ databases">
        <title>Genome analyses suggest a sexual origin of heterokaryosis in a supposedly ancient asexual fungus.</title>
        <authorList>
            <person name="Ropars J."/>
            <person name="Sedzielewska K."/>
            <person name="Noel J."/>
            <person name="Charron P."/>
            <person name="Farinelli L."/>
            <person name="Marton T."/>
            <person name="Kruger M."/>
            <person name="Pelin A."/>
            <person name="Brachmann A."/>
            <person name="Corradi N."/>
        </authorList>
    </citation>
    <scope>NUCLEOTIDE SEQUENCE [LARGE SCALE GENOMIC DNA]</scope>
    <source>
        <strain evidence="1 2">A4</strain>
    </source>
</reference>
<proteinExistence type="predicted"/>